<evidence type="ECO:0000313" key="2">
    <source>
        <dbReference type="EMBL" id="OMJ13524.1"/>
    </source>
</evidence>
<accession>A0A1R1XFW7</accession>
<name>A0A1R1XFW7_9FUNG</name>
<dbReference type="AlphaFoldDB" id="A0A1R1XFW7"/>
<dbReference type="EMBL" id="LSSM01005043">
    <property type="protein sequence ID" value="OMJ13524.1"/>
    <property type="molecule type" value="Genomic_DNA"/>
</dbReference>
<organism evidence="2 3">
    <name type="scientific">Smittium culicis</name>
    <dbReference type="NCBI Taxonomy" id="133412"/>
    <lineage>
        <taxon>Eukaryota</taxon>
        <taxon>Fungi</taxon>
        <taxon>Fungi incertae sedis</taxon>
        <taxon>Zoopagomycota</taxon>
        <taxon>Kickxellomycotina</taxon>
        <taxon>Harpellomycetes</taxon>
        <taxon>Harpellales</taxon>
        <taxon>Legeriomycetaceae</taxon>
        <taxon>Smittium</taxon>
    </lineage>
</organism>
<dbReference type="Proteomes" id="UP000187429">
    <property type="component" value="Unassembled WGS sequence"/>
</dbReference>
<feature type="transmembrane region" description="Helical" evidence="1">
    <location>
        <begin position="121"/>
        <end position="141"/>
    </location>
</feature>
<keyword evidence="1" id="KW-0472">Membrane</keyword>
<proteinExistence type="predicted"/>
<comment type="caution">
    <text evidence="2">The sequence shown here is derived from an EMBL/GenBank/DDBJ whole genome shotgun (WGS) entry which is preliminary data.</text>
</comment>
<sequence length="145" mass="15977">MFPDLTDAPMTQANAFCCSFSIISISDRFNVSAINGAAYSQIDRTFDLYSVNLVIGGQLFPLTCKNFNIFADLIVASLTKDSQSIPPTIIGRPKYLYDFGVGNGTSLINSFQPDGPMYADLFMFIVILLFLHQFSTVYTILTASL</sequence>
<reference evidence="3" key="1">
    <citation type="submission" date="2017-01" db="EMBL/GenBank/DDBJ databases">
        <authorList>
            <person name="Wang Y."/>
            <person name="White M."/>
            <person name="Kvist S."/>
            <person name="Moncalvo J.-M."/>
        </authorList>
    </citation>
    <scope>NUCLEOTIDE SEQUENCE [LARGE SCALE GENOMIC DNA]</scope>
    <source>
        <strain evidence="3">ID-206-W2</strain>
    </source>
</reference>
<keyword evidence="3" id="KW-1185">Reference proteome</keyword>
<keyword evidence="1" id="KW-0812">Transmembrane</keyword>
<gene>
    <name evidence="2" type="ORF">AYI69_g8970</name>
</gene>
<keyword evidence="1" id="KW-1133">Transmembrane helix</keyword>
<evidence type="ECO:0000313" key="3">
    <source>
        <dbReference type="Proteomes" id="UP000187429"/>
    </source>
</evidence>
<evidence type="ECO:0000256" key="1">
    <source>
        <dbReference type="SAM" id="Phobius"/>
    </source>
</evidence>
<protein>
    <submittedName>
        <fullName evidence="2">Uncharacterized protein</fullName>
    </submittedName>
</protein>